<protein>
    <submittedName>
        <fullName evidence="6">Helix-turn-helix domain-containing protein</fullName>
    </submittedName>
</protein>
<dbReference type="PROSITE" id="PS01124">
    <property type="entry name" value="HTH_ARAC_FAMILY_2"/>
    <property type="match status" value="1"/>
</dbReference>
<dbReference type="GO" id="GO:0043565">
    <property type="term" value="F:sequence-specific DNA binding"/>
    <property type="evidence" value="ECO:0007669"/>
    <property type="project" value="InterPro"/>
</dbReference>
<dbReference type="Gene3D" id="2.60.120.10">
    <property type="entry name" value="Jelly Rolls"/>
    <property type="match status" value="1"/>
</dbReference>
<keyword evidence="1" id="KW-0805">Transcription regulation</keyword>
<dbReference type="CDD" id="cd06999">
    <property type="entry name" value="cupin_HpaA-like_N"/>
    <property type="match status" value="1"/>
</dbReference>
<dbReference type="SUPFAM" id="SSF46689">
    <property type="entry name" value="Homeodomain-like"/>
    <property type="match status" value="1"/>
</dbReference>
<evidence type="ECO:0000313" key="6">
    <source>
        <dbReference type="EMBL" id="MBU9360489.1"/>
    </source>
</evidence>
<dbReference type="PANTHER" id="PTHR43280">
    <property type="entry name" value="ARAC-FAMILY TRANSCRIPTIONAL REGULATOR"/>
    <property type="match status" value="1"/>
</dbReference>
<dbReference type="InterPro" id="IPR011051">
    <property type="entry name" value="RmlC_Cupin_sf"/>
</dbReference>
<evidence type="ECO:0000256" key="3">
    <source>
        <dbReference type="ARBA" id="ARBA00023159"/>
    </source>
</evidence>
<evidence type="ECO:0000313" key="7">
    <source>
        <dbReference type="Proteomes" id="UP001196915"/>
    </source>
</evidence>
<dbReference type="InterPro" id="IPR014710">
    <property type="entry name" value="RmlC-like_jellyroll"/>
</dbReference>
<evidence type="ECO:0000256" key="2">
    <source>
        <dbReference type="ARBA" id="ARBA00023125"/>
    </source>
</evidence>
<evidence type="ECO:0000256" key="4">
    <source>
        <dbReference type="ARBA" id="ARBA00023163"/>
    </source>
</evidence>
<keyword evidence="3" id="KW-0010">Activator</keyword>
<evidence type="ECO:0000259" key="5">
    <source>
        <dbReference type="PROSITE" id="PS01124"/>
    </source>
</evidence>
<gene>
    <name evidence="6" type="ORF">KTE52_29615</name>
</gene>
<organism evidence="6 7">
    <name type="scientific">Burkholderia multivorans</name>
    <dbReference type="NCBI Taxonomy" id="87883"/>
    <lineage>
        <taxon>Bacteria</taxon>
        <taxon>Pseudomonadati</taxon>
        <taxon>Pseudomonadota</taxon>
        <taxon>Betaproteobacteria</taxon>
        <taxon>Burkholderiales</taxon>
        <taxon>Burkholderiaceae</taxon>
        <taxon>Burkholderia</taxon>
        <taxon>Burkholderia cepacia complex</taxon>
    </lineage>
</organism>
<evidence type="ECO:0000256" key="1">
    <source>
        <dbReference type="ARBA" id="ARBA00023015"/>
    </source>
</evidence>
<dbReference type="InterPro" id="IPR047264">
    <property type="entry name" value="Cupin_HpaA-like_N"/>
</dbReference>
<accession>A0AAP2HPX8</accession>
<feature type="domain" description="HTH araC/xylS-type" evidence="5">
    <location>
        <begin position="190"/>
        <end position="288"/>
    </location>
</feature>
<dbReference type="SMART" id="SM00342">
    <property type="entry name" value="HTH_ARAC"/>
    <property type="match status" value="1"/>
</dbReference>
<dbReference type="Gene3D" id="1.10.10.60">
    <property type="entry name" value="Homeodomain-like"/>
    <property type="match status" value="1"/>
</dbReference>
<keyword evidence="4" id="KW-0804">Transcription</keyword>
<dbReference type="Proteomes" id="UP001196915">
    <property type="component" value="Unassembled WGS sequence"/>
</dbReference>
<keyword evidence="2" id="KW-0238">DNA-binding</keyword>
<dbReference type="Pfam" id="PF02311">
    <property type="entry name" value="AraC_binding"/>
    <property type="match status" value="1"/>
</dbReference>
<comment type="caution">
    <text evidence="6">The sequence shown here is derived from an EMBL/GenBank/DDBJ whole genome shotgun (WGS) entry which is preliminary data.</text>
</comment>
<dbReference type="PRINTS" id="PR00032">
    <property type="entry name" value="HTHARAC"/>
</dbReference>
<dbReference type="InterPro" id="IPR018060">
    <property type="entry name" value="HTH_AraC"/>
</dbReference>
<dbReference type="GO" id="GO:0003700">
    <property type="term" value="F:DNA-binding transcription factor activity"/>
    <property type="evidence" value="ECO:0007669"/>
    <property type="project" value="InterPro"/>
</dbReference>
<dbReference type="InterPro" id="IPR003313">
    <property type="entry name" value="AraC-bd"/>
</dbReference>
<dbReference type="RefSeq" id="WP_006400215.1">
    <property type="nucleotide sequence ID" value="NZ_CAJHDX010000016.1"/>
</dbReference>
<dbReference type="EMBL" id="JAHPMX010000029">
    <property type="protein sequence ID" value="MBU9360489.1"/>
    <property type="molecule type" value="Genomic_DNA"/>
</dbReference>
<name>A0AAP2HPX8_9BURK</name>
<dbReference type="InterPro" id="IPR020449">
    <property type="entry name" value="Tscrpt_reg_AraC-type_HTH"/>
</dbReference>
<dbReference type="SUPFAM" id="SSF51182">
    <property type="entry name" value="RmlC-like cupins"/>
    <property type="match status" value="1"/>
</dbReference>
<sequence>MLHPKQGVPVFKLYGENYAWHTPDLLHCESIPERSRLHGWEIRQHRHADLGQLLYVQGGRAMLDVEGHHTRIDRPSILVIPPMCVHGFTFSRNIAGYVITLAAPLLEWLNDNLTGVRPALLNVGCYPVGADKPYVDLLCTTLNGEYASQAPNRDFLLRSLAGALAVWIGRQQIEQHAAAARPGRAEGYLAAFNRLVEQHYREQWPVNRYASRLGITAVYLNGICRRLTRHSALETVHQRLLLEAKRNLVYTSLTIAQIADVLGFSEAAYFSRFFKRLTGASPREFRSEIERAGRQLK</sequence>
<proteinExistence type="predicted"/>
<dbReference type="AlphaFoldDB" id="A0AAP2HPX8"/>
<dbReference type="Pfam" id="PF12833">
    <property type="entry name" value="HTH_18"/>
    <property type="match status" value="1"/>
</dbReference>
<dbReference type="InterPro" id="IPR009057">
    <property type="entry name" value="Homeodomain-like_sf"/>
</dbReference>
<dbReference type="PANTHER" id="PTHR43280:SF32">
    <property type="entry name" value="TRANSCRIPTIONAL REGULATORY PROTEIN"/>
    <property type="match status" value="1"/>
</dbReference>
<reference evidence="6" key="1">
    <citation type="submission" date="2021-06" db="EMBL/GenBank/DDBJ databases">
        <title>A collection of bacterial strains from the Burkholderia cepacia Research Laboratory and Repository.</title>
        <authorList>
            <person name="Lipuma J."/>
            <person name="Spilker T."/>
        </authorList>
    </citation>
    <scope>NUCLEOTIDE SEQUENCE</scope>
    <source>
        <strain evidence="6">AU37435</strain>
    </source>
</reference>